<dbReference type="PANTHER" id="PTHR43479">
    <property type="entry name" value="ACREF/ENVCD OPERON REPRESSOR-RELATED"/>
    <property type="match status" value="1"/>
</dbReference>
<dbReference type="Gene3D" id="1.10.357.10">
    <property type="entry name" value="Tetracycline Repressor, domain 2"/>
    <property type="match status" value="1"/>
</dbReference>
<evidence type="ECO:0000313" key="4">
    <source>
        <dbReference type="EMBL" id="RAP03200.1"/>
    </source>
</evidence>
<name>A0A328Q8Z3_9EURY</name>
<keyword evidence="1 2" id="KW-0238">DNA-binding</keyword>
<protein>
    <recommendedName>
        <fullName evidence="3">HTH tetR-type domain-containing protein</fullName>
    </recommendedName>
</protein>
<dbReference type="Gene3D" id="1.10.10.60">
    <property type="entry name" value="Homeodomain-like"/>
    <property type="match status" value="1"/>
</dbReference>
<dbReference type="PRINTS" id="PR00455">
    <property type="entry name" value="HTHTETR"/>
</dbReference>
<dbReference type="InterPro" id="IPR036271">
    <property type="entry name" value="Tet_transcr_reg_TetR-rel_C_sf"/>
</dbReference>
<sequence length="220" mass="26288">MKHIFIYLFLFKDLLNLNTYNKILENTYKLFLKKGLYNVSSEDISRASNISPGTLYYHFKNKDEIIENVLNKYVLKVYYDCLDEANNCNGDTFTRLTVFYKGILGLDNEYQPKYVFNNEDDFKKILVISFEGMQKYKEINQKYNDFNFKYTQSIRNIIENGKNKGEIQSNLDTNELVLFIKSNINGIFFLWIFQKNFNSKEIINMNLKHILNYIKENKNH</sequence>
<feature type="DNA-binding region" description="H-T-H motif" evidence="2">
    <location>
        <begin position="40"/>
        <end position="59"/>
    </location>
</feature>
<organism evidence="4 5">
    <name type="scientific">Methanosphaera stadtmanae</name>
    <dbReference type="NCBI Taxonomy" id="2317"/>
    <lineage>
        <taxon>Archaea</taxon>
        <taxon>Methanobacteriati</taxon>
        <taxon>Methanobacteriota</taxon>
        <taxon>Methanomada group</taxon>
        <taxon>Methanobacteria</taxon>
        <taxon>Methanobacteriales</taxon>
        <taxon>Methanobacteriaceae</taxon>
        <taxon>Methanosphaera</taxon>
    </lineage>
</organism>
<dbReference type="GO" id="GO:0003677">
    <property type="term" value="F:DNA binding"/>
    <property type="evidence" value="ECO:0007669"/>
    <property type="project" value="UniProtKB-UniRule"/>
</dbReference>
<comment type="caution">
    <text evidence="4">The sequence shown here is derived from an EMBL/GenBank/DDBJ whole genome shotgun (WGS) entry which is preliminary data.</text>
</comment>
<dbReference type="PANTHER" id="PTHR43479:SF11">
    <property type="entry name" value="ACREF_ENVCD OPERON REPRESSOR-RELATED"/>
    <property type="match status" value="1"/>
</dbReference>
<dbReference type="SUPFAM" id="SSF46689">
    <property type="entry name" value="Homeodomain-like"/>
    <property type="match status" value="1"/>
</dbReference>
<dbReference type="Pfam" id="PF00440">
    <property type="entry name" value="TetR_N"/>
    <property type="match status" value="1"/>
</dbReference>
<reference evidence="4 5" key="1">
    <citation type="submission" date="2017-05" db="EMBL/GenBank/DDBJ databases">
        <title>Host range expansion of the Methanosphaera genus to humans and monogastric animals involves recent and extensive reduction in genome content.</title>
        <authorList>
            <person name="Hoedt E.C."/>
            <person name="Volmer J.G."/>
            <person name="Parks D.H."/>
            <person name="Rosewarne C.P."/>
            <person name="Denman S.E."/>
            <person name="Mcsweeney C.S."/>
            <person name="O Cuiv P."/>
            <person name="Hugenholtz P."/>
            <person name="Tyson G.W."/>
            <person name="Morrison M."/>
        </authorList>
    </citation>
    <scope>NUCLEOTIDE SEQUENCE [LARGE SCALE GENOMIC DNA]</scope>
    <source>
        <strain evidence="4 5">PA5</strain>
    </source>
</reference>
<evidence type="ECO:0000259" key="3">
    <source>
        <dbReference type="PROSITE" id="PS50977"/>
    </source>
</evidence>
<evidence type="ECO:0000256" key="1">
    <source>
        <dbReference type="ARBA" id="ARBA00023125"/>
    </source>
</evidence>
<dbReference type="PROSITE" id="PS50977">
    <property type="entry name" value="HTH_TETR_2"/>
    <property type="match status" value="1"/>
</dbReference>
<dbReference type="InterPro" id="IPR009057">
    <property type="entry name" value="Homeodomain-like_sf"/>
</dbReference>
<dbReference type="AlphaFoldDB" id="A0A328Q8Z3"/>
<gene>
    <name evidence="4" type="ORF">CA615_03485</name>
</gene>
<dbReference type="SUPFAM" id="SSF48498">
    <property type="entry name" value="Tetracyclin repressor-like, C-terminal domain"/>
    <property type="match status" value="1"/>
</dbReference>
<dbReference type="InterPro" id="IPR001647">
    <property type="entry name" value="HTH_TetR"/>
</dbReference>
<feature type="domain" description="HTH tetR-type" evidence="3">
    <location>
        <begin position="17"/>
        <end position="77"/>
    </location>
</feature>
<dbReference type="InterPro" id="IPR050624">
    <property type="entry name" value="HTH-type_Tx_Regulator"/>
</dbReference>
<evidence type="ECO:0000256" key="2">
    <source>
        <dbReference type="PROSITE-ProRule" id="PRU00335"/>
    </source>
</evidence>
<dbReference type="Proteomes" id="UP000248557">
    <property type="component" value="Unassembled WGS sequence"/>
</dbReference>
<proteinExistence type="predicted"/>
<evidence type="ECO:0000313" key="5">
    <source>
        <dbReference type="Proteomes" id="UP000248557"/>
    </source>
</evidence>
<accession>A0A328Q8Z3</accession>
<dbReference type="EMBL" id="NGJK01000033">
    <property type="protein sequence ID" value="RAP03200.1"/>
    <property type="molecule type" value="Genomic_DNA"/>
</dbReference>